<sequence>MTMTTIGRCWWIAALLVTAAVADVPVDSLTDTENKAVDLVRKDFHNKNMNKNAFQVTRILSNVNQKLSEFTFVQVKFTMKRTNCMNHEWMNEDCTPIMSAKKTYNCLGCFLFNPSGNLLKTGYQKCVRQGRANKILDTVDCEQPTSLEKLRDDLPSSKSLIILSFVSIDISRVGAMIHEKVKKERREACAELTDIHVVGGYSFQR</sequence>
<name>A0ABN9LH59_9NEOB</name>
<dbReference type="Pfam" id="PF00031">
    <property type="entry name" value="Cystatin"/>
    <property type="match status" value="1"/>
</dbReference>
<proteinExistence type="predicted"/>
<evidence type="ECO:0000256" key="9">
    <source>
        <dbReference type="ARBA" id="ARBA00032785"/>
    </source>
</evidence>
<feature type="chain" id="PRO_5046263029" description="Retinoic acid receptor responder protein 2" evidence="10">
    <location>
        <begin position="23"/>
        <end position="205"/>
    </location>
</feature>
<dbReference type="SUPFAM" id="SSF54403">
    <property type="entry name" value="Cystatin/monellin"/>
    <property type="match status" value="1"/>
</dbReference>
<feature type="domain" description="Cystatin" evidence="11">
    <location>
        <begin position="34"/>
        <end position="97"/>
    </location>
</feature>
<keyword evidence="3" id="KW-0145">Chemotaxis</keyword>
<evidence type="ECO:0000256" key="1">
    <source>
        <dbReference type="ARBA" id="ARBA00004613"/>
    </source>
</evidence>
<keyword evidence="5 10" id="KW-0732">Signal</keyword>
<evidence type="ECO:0000313" key="13">
    <source>
        <dbReference type="Proteomes" id="UP001176940"/>
    </source>
</evidence>
<comment type="caution">
    <text evidence="12">The sequence shown here is derived from an EMBL/GenBank/DDBJ whole genome shotgun (WGS) entry which is preliminary data.</text>
</comment>
<keyword evidence="13" id="KW-1185">Reference proteome</keyword>
<evidence type="ECO:0000256" key="7">
    <source>
        <dbReference type="ARBA" id="ARBA00023157"/>
    </source>
</evidence>
<evidence type="ECO:0000256" key="3">
    <source>
        <dbReference type="ARBA" id="ARBA00022500"/>
    </source>
</evidence>
<organism evidence="12 13">
    <name type="scientific">Ranitomeya imitator</name>
    <name type="common">mimic poison frog</name>
    <dbReference type="NCBI Taxonomy" id="111125"/>
    <lineage>
        <taxon>Eukaryota</taxon>
        <taxon>Metazoa</taxon>
        <taxon>Chordata</taxon>
        <taxon>Craniata</taxon>
        <taxon>Vertebrata</taxon>
        <taxon>Euteleostomi</taxon>
        <taxon>Amphibia</taxon>
        <taxon>Batrachia</taxon>
        <taxon>Anura</taxon>
        <taxon>Neobatrachia</taxon>
        <taxon>Hyloidea</taxon>
        <taxon>Dendrobatidae</taxon>
        <taxon>Dendrobatinae</taxon>
        <taxon>Ranitomeya</taxon>
    </lineage>
</organism>
<dbReference type="InterPro" id="IPR029562">
    <property type="entry name" value="Chemerin"/>
</dbReference>
<dbReference type="Proteomes" id="UP001176940">
    <property type="component" value="Unassembled WGS sequence"/>
</dbReference>
<evidence type="ECO:0000256" key="4">
    <source>
        <dbReference type="ARBA" id="ARBA00022525"/>
    </source>
</evidence>
<comment type="subcellular location">
    <subcellularLocation>
        <location evidence="1">Secreted</location>
    </subcellularLocation>
</comment>
<keyword evidence="4" id="KW-0964">Secreted</keyword>
<reference evidence="12" key="1">
    <citation type="submission" date="2023-07" db="EMBL/GenBank/DDBJ databases">
        <authorList>
            <person name="Stuckert A."/>
        </authorList>
    </citation>
    <scope>NUCLEOTIDE SEQUENCE</scope>
</reference>
<dbReference type="InterPro" id="IPR046350">
    <property type="entry name" value="Cystatin_sf"/>
</dbReference>
<keyword evidence="7" id="KW-1015">Disulfide bond</keyword>
<keyword evidence="8" id="KW-0395">Inflammatory response</keyword>
<evidence type="ECO:0000256" key="10">
    <source>
        <dbReference type="SAM" id="SignalP"/>
    </source>
</evidence>
<feature type="signal peptide" evidence="10">
    <location>
        <begin position="1"/>
        <end position="22"/>
    </location>
</feature>
<accession>A0ABN9LH59</accession>
<evidence type="ECO:0000256" key="2">
    <source>
        <dbReference type="ARBA" id="ARBA00018808"/>
    </source>
</evidence>
<protein>
    <recommendedName>
        <fullName evidence="2">Retinoic acid receptor responder protein 2</fullName>
    </recommendedName>
    <alternativeName>
        <fullName evidence="9">Chemerin</fullName>
    </alternativeName>
</protein>
<evidence type="ECO:0000256" key="8">
    <source>
        <dbReference type="ARBA" id="ARBA00023198"/>
    </source>
</evidence>
<evidence type="ECO:0000256" key="6">
    <source>
        <dbReference type="ARBA" id="ARBA00022782"/>
    </source>
</evidence>
<evidence type="ECO:0000313" key="12">
    <source>
        <dbReference type="EMBL" id="CAJ0939071.1"/>
    </source>
</evidence>
<dbReference type="InterPro" id="IPR000010">
    <property type="entry name" value="Cystatin_dom"/>
</dbReference>
<dbReference type="PANTHER" id="PTHR15106:SF2">
    <property type="entry name" value="RETINOIC ACID RECEPTOR RESPONDER PROTEIN 2"/>
    <property type="match status" value="1"/>
</dbReference>
<evidence type="ECO:0000256" key="5">
    <source>
        <dbReference type="ARBA" id="ARBA00022729"/>
    </source>
</evidence>
<dbReference type="EMBL" id="CAUEEQ010015386">
    <property type="protein sequence ID" value="CAJ0939071.1"/>
    <property type="molecule type" value="Genomic_DNA"/>
</dbReference>
<keyword evidence="6" id="KW-0221">Differentiation</keyword>
<dbReference type="PANTHER" id="PTHR15106">
    <property type="entry name" value="RETINOIC ACID RECEPTOR RESPONDER PROTEIN 2"/>
    <property type="match status" value="1"/>
</dbReference>
<evidence type="ECO:0000259" key="11">
    <source>
        <dbReference type="Pfam" id="PF00031"/>
    </source>
</evidence>
<gene>
    <name evidence="12" type="ORF">RIMI_LOCUS7935259</name>
</gene>